<evidence type="ECO:0000313" key="1">
    <source>
        <dbReference type="EMBL" id="VAI49200.1"/>
    </source>
</evidence>
<proteinExistence type="predicted"/>
<dbReference type="EMBL" id="LT934121">
    <property type="protein sequence ID" value="VAI49200.1"/>
    <property type="molecule type" value="Genomic_DNA"/>
</dbReference>
<sequence length="94" mass="10324">MVVEYNCLLPRSLAVGLHACRKILLSIEHNACSCLPSSTLAVGLYILPPFCLTVGMFPTAKVPDGRLLHLTAMDPGGSKRTRSRKIFKLEQDLE</sequence>
<name>A0A9R1B2P6_TRITD</name>
<gene>
    <name evidence="1" type="ORF">TRITD_6Av1G186050</name>
</gene>
<dbReference type="AlphaFoldDB" id="A0A9R1B2P6"/>
<organism evidence="1 2">
    <name type="scientific">Triticum turgidum subsp. durum</name>
    <name type="common">Durum wheat</name>
    <name type="synonym">Triticum durum</name>
    <dbReference type="NCBI Taxonomy" id="4567"/>
    <lineage>
        <taxon>Eukaryota</taxon>
        <taxon>Viridiplantae</taxon>
        <taxon>Streptophyta</taxon>
        <taxon>Embryophyta</taxon>
        <taxon>Tracheophyta</taxon>
        <taxon>Spermatophyta</taxon>
        <taxon>Magnoliopsida</taxon>
        <taxon>Liliopsida</taxon>
        <taxon>Poales</taxon>
        <taxon>Poaceae</taxon>
        <taxon>BOP clade</taxon>
        <taxon>Pooideae</taxon>
        <taxon>Triticodae</taxon>
        <taxon>Triticeae</taxon>
        <taxon>Triticinae</taxon>
        <taxon>Triticum</taxon>
    </lineage>
</organism>
<protein>
    <submittedName>
        <fullName evidence="1">Uncharacterized protein</fullName>
    </submittedName>
</protein>
<keyword evidence="2" id="KW-1185">Reference proteome</keyword>
<evidence type="ECO:0000313" key="2">
    <source>
        <dbReference type="Proteomes" id="UP000324705"/>
    </source>
</evidence>
<dbReference type="Gramene" id="TRITD6Av1G186050.1">
    <property type="protein sequence ID" value="TRITD6Av1G186050.1"/>
    <property type="gene ID" value="TRITD6Av1G186050"/>
</dbReference>
<reference evidence="1 2" key="1">
    <citation type="submission" date="2017-09" db="EMBL/GenBank/DDBJ databases">
        <authorList>
            <consortium name="International Durum Wheat Genome Sequencing Consortium (IDWGSC)"/>
            <person name="Milanesi L."/>
        </authorList>
    </citation>
    <scope>NUCLEOTIDE SEQUENCE [LARGE SCALE GENOMIC DNA]</scope>
    <source>
        <strain evidence="2">cv. Svevo</strain>
    </source>
</reference>
<accession>A0A9R1B2P6</accession>
<dbReference type="Proteomes" id="UP000324705">
    <property type="component" value="Chromosome 6A"/>
</dbReference>